<sequence length="493" mass="55210">MAYFDGSRFHRLQLPDNGLFDNIYAIIAAPSQAQNASAGDNDLWVHARSGIYQIPAPELEQAIADPDYDIRYRTYDVMGGLTSDPHQVLPLPTAVRDSGGLLWFATANGVVQIDPTRHNKRDAPPKVAIESLSVDGVEFPATSSMVLAGLKRIEIGYTSLSLSSPEAVHFRYRLDGFDRDWHHAGSQRHAIYTGLPPGDYRFRVLALNQAGVTSQDEATLSFSVPQVFYLQPTFLTASGLMLAGLLWLLYRASMRRSAEQLRARLEARHAERERIARELHDTFLQGVQGLILRFQAITQTIPEGEPTRIQMDQILDRADQVVSEGRDRVLDLRSSESSSVNLLAALTKVGREYAQDNTAVFIASSRGAHRRLNPIVREEAYRIGHEAILNAFKHSGSAHINLHIVHGLREFELQITDDGVGVDSRYLNPLGRPGHWGLSGMQERACNIGAKLIIQRARPRGTEVRLCVQASSAYLRPLTRLQRWWQRLSRQRS</sequence>
<evidence type="ECO:0008006" key="10">
    <source>
        <dbReference type="Google" id="ProtNLM"/>
    </source>
</evidence>
<keyword evidence="9" id="KW-1185">Reference proteome</keyword>
<keyword evidence="4" id="KW-0812">Transmembrane</keyword>
<dbReference type="GO" id="GO:0016020">
    <property type="term" value="C:membrane"/>
    <property type="evidence" value="ECO:0007669"/>
    <property type="project" value="InterPro"/>
</dbReference>
<evidence type="ECO:0000313" key="9">
    <source>
        <dbReference type="Proteomes" id="UP000217771"/>
    </source>
</evidence>
<dbReference type="Gene3D" id="3.30.565.10">
    <property type="entry name" value="Histidine kinase-like ATPase, C-terminal domain"/>
    <property type="match status" value="1"/>
</dbReference>
<feature type="domain" description="Signal transduction histidine kinase subgroup 3 dimerisation and phosphoacceptor" evidence="7">
    <location>
        <begin position="271"/>
        <end position="335"/>
    </location>
</feature>
<dbReference type="InterPro" id="IPR050482">
    <property type="entry name" value="Sensor_HK_TwoCompSys"/>
</dbReference>
<accession>A0A2A2ERD9</accession>
<evidence type="ECO:0000313" key="8">
    <source>
        <dbReference type="EMBL" id="PAU75044.1"/>
    </source>
</evidence>
<evidence type="ECO:0000256" key="3">
    <source>
        <dbReference type="ARBA" id="ARBA00023012"/>
    </source>
</evidence>
<dbReference type="RefSeq" id="WP_095622241.1">
    <property type="nucleotide sequence ID" value="NZ_NSKB01000007.1"/>
</dbReference>
<dbReference type="AlphaFoldDB" id="A0A2A2ERD9"/>
<feature type="domain" description="Histidine kinase/HSP90-like ATPase" evidence="5">
    <location>
        <begin position="380"/>
        <end position="469"/>
    </location>
</feature>
<keyword evidence="4" id="KW-0472">Membrane</keyword>
<evidence type="ECO:0000259" key="7">
    <source>
        <dbReference type="Pfam" id="PF07730"/>
    </source>
</evidence>
<evidence type="ECO:0000256" key="2">
    <source>
        <dbReference type="ARBA" id="ARBA00022777"/>
    </source>
</evidence>
<feature type="domain" description="Two component regulator three Y" evidence="6">
    <location>
        <begin position="163"/>
        <end position="224"/>
    </location>
</feature>
<dbReference type="GO" id="GO:0046983">
    <property type="term" value="F:protein dimerization activity"/>
    <property type="evidence" value="ECO:0007669"/>
    <property type="project" value="InterPro"/>
</dbReference>
<name>A0A2A2ERD9_9GAMM</name>
<keyword evidence="3" id="KW-0902">Two-component regulatory system</keyword>
<dbReference type="CDD" id="cd00063">
    <property type="entry name" value="FN3"/>
    <property type="match status" value="1"/>
</dbReference>
<dbReference type="OrthoDB" id="9811306at2"/>
<dbReference type="SUPFAM" id="SSF55874">
    <property type="entry name" value="ATPase domain of HSP90 chaperone/DNA topoisomerase II/histidine kinase"/>
    <property type="match status" value="1"/>
</dbReference>
<dbReference type="PANTHER" id="PTHR24421">
    <property type="entry name" value="NITRATE/NITRITE SENSOR PROTEIN NARX-RELATED"/>
    <property type="match status" value="1"/>
</dbReference>
<dbReference type="PANTHER" id="PTHR24421:SF62">
    <property type="entry name" value="SENSORY TRANSDUCTION HISTIDINE KINASE"/>
    <property type="match status" value="1"/>
</dbReference>
<comment type="caution">
    <text evidence="8">The sequence shown here is derived from an EMBL/GenBank/DDBJ whole genome shotgun (WGS) entry which is preliminary data.</text>
</comment>
<keyword evidence="1" id="KW-0808">Transferase</keyword>
<keyword evidence="4" id="KW-1133">Transmembrane helix</keyword>
<evidence type="ECO:0000256" key="4">
    <source>
        <dbReference type="SAM" id="Phobius"/>
    </source>
</evidence>
<dbReference type="Gene3D" id="1.20.5.1930">
    <property type="match status" value="1"/>
</dbReference>
<organism evidence="8 9">
    <name type="scientific">Halomonas salipaludis</name>
    <dbReference type="NCBI Taxonomy" id="2032625"/>
    <lineage>
        <taxon>Bacteria</taxon>
        <taxon>Pseudomonadati</taxon>
        <taxon>Pseudomonadota</taxon>
        <taxon>Gammaproteobacteria</taxon>
        <taxon>Oceanospirillales</taxon>
        <taxon>Halomonadaceae</taxon>
        <taxon>Halomonas</taxon>
    </lineage>
</organism>
<feature type="transmembrane region" description="Helical" evidence="4">
    <location>
        <begin position="228"/>
        <end position="250"/>
    </location>
</feature>
<reference evidence="8 9" key="1">
    <citation type="submission" date="2017-08" db="EMBL/GenBank/DDBJ databases">
        <title>Halomonas alkalisoli sp. nov., isolated from saline alkaline soil.</title>
        <authorList>
            <person name="Wang D."/>
            <person name="Zhang G."/>
        </authorList>
    </citation>
    <scope>NUCLEOTIDE SEQUENCE [LARGE SCALE GENOMIC DNA]</scope>
    <source>
        <strain evidence="8 9">WRN001</strain>
    </source>
</reference>
<evidence type="ECO:0000256" key="1">
    <source>
        <dbReference type="ARBA" id="ARBA00022679"/>
    </source>
</evidence>
<keyword evidence="2" id="KW-0418">Kinase</keyword>
<dbReference type="Pfam" id="PF07495">
    <property type="entry name" value="Y_Y_Y"/>
    <property type="match status" value="1"/>
</dbReference>
<dbReference type="Proteomes" id="UP000217771">
    <property type="component" value="Unassembled WGS sequence"/>
</dbReference>
<dbReference type="Gene3D" id="2.60.40.10">
    <property type="entry name" value="Immunoglobulins"/>
    <property type="match status" value="1"/>
</dbReference>
<dbReference type="EMBL" id="NSKB01000007">
    <property type="protein sequence ID" value="PAU75044.1"/>
    <property type="molecule type" value="Genomic_DNA"/>
</dbReference>
<protein>
    <recommendedName>
        <fullName evidence="10">Histidine kinase/HSP90-like ATPase domain-containing protein</fullName>
    </recommendedName>
</protein>
<dbReference type="Pfam" id="PF02518">
    <property type="entry name" value="HATPase_c"/>
    <property type="match status" value="1"/>
</dbReference>
<dbReference type="InterPro" id="IPR003594">
    <property type="entry name" value="HATPase_dom"/>
</dbReference>
<dbReference type="InterPro" id="IPR003961">
    <property type="entry name" value="FN3_dom"/>
</dbReference>
<gene>
    <name evidence="8" type="ORF">CK498_17965</name>
</gene>
<dbReference type="InterPro" id="IPR011123">
    <property type="entry name" value="Y_Y_Y"/>
</dbReference>
<dbReference type="GO" id="GO:0000155">
    <property type="term" value="F:phosphorelay sensor kinase activity"/>
    <property type="evidence" value="ECO:0007669"/>
    <property type="project" value="InterPro"/>
</dbReference>
<proteinExistence type="predicted"/>
<dbReference type="InterPro" id="IPR036890">
    <property type="entry name" value="HATPase_C_sf"/>
</dbReference>
<dbReference type="InterPro" id="IPR011712">
    <property type="entry name" value="Sig_transdc_His_kin_sub3_dim/P"/>
</dbReference>
<dbReference type="InterPro" id="IPR013783">
    <property type="entry name" value="Ig-like_fold"/>
</dbReference>
<evidence type="ECO:0000259" key="6">
    <source>
        <dbReference type="Pfam" id="PF07495"/>
    </source>
</evidence>
<dbReference type="CDD" id="cd16917">
    <property type="entry name" value="HATPase_UhpB-NarQ-NarX-like"/>
    <property type="match status" value="1"/>
</dbReference>
<evidence type="ECO:0000259" key="5">
    <source>
        <dbReference type="Pfam" id="PF02518"/>
    </source>
</evidence>
<dbReference type="Pfam" id="PF07730">
    <property type="entry name" value="HisKA_3"/>
    <property type="match status" value="1"/>
</dbReference>